<sequence length="363" mass="39778">MRRDADQRSSRATTRNIRYRYGAAEGMVSRIGFLSFGHYQSVQGSMTHTAADVLLQTIELAEAAEEIGLDGAYVRVHHFAPQLASPFPLLAAIAARTRRIEIGTGVIDMRYENPLYMAEEAAATDLISGGRLELGVSRGSPETALRGSEAFGFVPPEGMTDTDLARHKVQLFREALVGAPVAQSDPAMTRQSIPLAIEPRSPGLENRIWWGAGSFETARWAAQQGMNLQSSTLLLEEEGIPFDELQARQIREYRSAWAEAGWERTPRVSVSRSVLPITSDLDRFYFGGRDEQDQVASLEGVRARFGRSYTGEPDAIAAELAADVAVQEADTLLLTVPNQLGVAYCTTLLETVARHVAPALGWR</sequence>
<organism evidence="2 3">
    <name type="scientific">Rathayibacter iranicus NCPPB 2253 = VKM Ac-1602</name>
    <dbReference type="NCBI Taxonomy" id="1328868"/>
    <lineage>
        <taxon>Bacteria</taxon>
        <taxon>Bacillati</taxon>
        <taxon>Actinomycetota</taxon>
        <taxon>Actinomycetes</taxon>
        <taxon>Micrococcales</taxon>
        <taxon>Microbacteriaceae</taxon>
        <taxon>Rathayibacter</taxon>
    </lineage>
</organism>
<name>A0ABX5LH30_9MICO</name>
<accession>A0ABX5LH30</accession>
<keyword evidence="3" id="KW-1185">Reference proteome</keyword>
<proteinExistence type="predicted"/>
<dbReference type="EMBL" id="QGDV01000002">
    <property type="protein sequence ID" value="PWJ66125.1"/>
    <property type="molecule type" value="Genomic_DNA"/>
</dbReference>
<dbReference type="InterPro" id="IPR036661">
    <property type="entry name" value="Luciferase-like_sf"/>
</dbReference>
<dbReference type="InterPro" id="IPR011251">
    <property type="entry name" value="Luciferase-like_dom"/>
</dbReference>
<gene>
    <name evidence="2" type="ORF">B0H03_102273</name>
</gene>
<comment type="caution">
    <text evidence="2">The sequence shown here is derived from an EMBL/GenBank/DDBJ whole genome shotgun (WGS) entry which is preliminary data.</text>
</comment>
<dbReference type="SUPFAM" id="SSF51679">
    <property type="entry name" value="Bacterial luciferase-like"/>
    <property type="match status" value="1"/>
</dbReference>
<evidence type="ECO:0000313" key="2">
    <source>
        <dbReference type="EMBL" id="PWJ66125.1"/>
    </source>
</evidence>
<dbReference type="Pfam" id="PF00296">
    <property type="entry name" value="Bac_luciferase"/>
    <property type="match status" value="1"/>
</dbReference>
<evidence type="ECO:0000259" key="1">
    <source>
        <dbReference type="Pfam" id="PF00296"/>
    </source>
</evidence>
<protein>
    <submittedName>
        <fullName evidence="2">Alkanesulfonate monooxygenase SsuD/methylene tetrahydromethanopterin reductase-like flavin-dependent oxidoreductase (Luciferase family)</fullName>
    </submittedName>
</protein>
<dbReference type="PANTHER" id="PTHR30137">
    <property type="entry name" value="LUCIFERASE-LIKE MONOOXYGENASE"/>
    <property type="match status" value="1"/>
</dbReference>
<feature type="domain" description="Luciferase-like" evidence="1">
    <location>
        <begin position="41"/>
        <end position="274"/>
    </location>
</feature>
<evidence type="ECO:0000313" key="3">
    <source>
        <dbReference type="Proteomes" id="UP000245674"/>
    </source>
</evidence>
<dbReference type="PANTHER" id="PTHR30137:SF15">
    <property type="entry name" value="BLL6902 PROTEIN"/>
    <property type="match status" value="1"/>
</dbReference>
<dbReference type="Gene3D" id="3.20.20.30">
    <property type="entry name" value="Luciferase-like domain"/>
    <property type="match status" value="1"/>
</dbReference>
<reference evidence="2 3" key="1">
    <citation type="submission" date="2018-03" db="EMBL/GenBank/DDBJ databases">
        <title>Genomic Encyclopedia of Type Strains, Phase III (KMG-III): the genomes of soil and plant-associated and newly described type strains.</title>
        <authorList>
            <person name="Whitman W."/>
        </authorList>
    </citation>
    <scope>NUCLEOTIDE SEQUENCE [LARGE SCALE GENOMIC DNA]</scope>
    <source>
        <strain evidence="2 3">VKM Ac-1602</strain>
    </source>
</reference>
<dbReference type="InterPro" id="IPR050766">
    <property type="entry name" value="Bact_Lucif_Oxidored"/>
</dbReference>
<dbReference type="Proteomes" id="UP000245674">
    <property type="component" value="Unassembled WGS sequence"/>
</dbReference>